<sequence length="262" mass="29948">MMAAADERYFRKHAVGFAKSALAAGHSVHLIVSPTPDPGLSQRAGQLERELVQPFLSRFSVAERARMSVEVIADSRAMVEMTDRESVVFYQSLRFFRLPSLLRYYYRPIVVLDIDSLVMQPIPAREDAEVGLYLRLGNQNGRTPFEREGMQVLGAMVYADPKGIGFFEAVGDYLDNHLRVYYIDQHALYHTFLEKKDVRVFDIAKTGYLDWTFQPGAKVWTAKGKKKRRNLTYVRERLRLEGRNPFASALILAGYAFGIIRT</sequence>
<gene>
    <name evidence="1" type="ORF">GXX48_07915</name>
</gene>
<evidence type="ECO:0000313" key="1">
    <source>
        <dbReference type="EMBL" id="HHV67554.1"/>
    </source>
</evidence>
<dbReference type="AlphaFoldDB" id="A0A7V6PAS2"/>
<dbReference type="EMBL" id="DUMN01000233">
    <property type="protein sequence ID" value="HHV67554.1"/>
    <property type="molecule type" value="Genomic_DNA"/>
</dbReference>
<accession>A0A7V6PAS2</accession>
<reference evidence="1 2" key="1">
    <citation type="journal article" date="2020" name="Biotechnol. Biofuels">
        <title>New insights from the biogas microbiome by comprehensive genome-resolved metagenomics of nearly 1600 species originating from multiple anaerobic digesters.</title>
        <authorList>
            <person name="Campanaro S."/>
            <person name="Treu L."/>
            <person name="Rodriguez-R L.M."/>
            <person name="Kovalovszki A."/>
            <person name="Ziels R.M."/>
            <person name="Maus I."/>
            <person name="Zhu X."/>
            <person name="Kougias P.G."/>
            <person name="Basile A."/>
            <person name="Luo G."/>
            <person name="Schluter A."/>
            <person name="Konstantinidis K.T."/>
            <person name="Angelidaki I."/>
        </authorList>
    </citation>
    <scope>NUCLEOTIDE SEQUENCE [LARGE SCALE GENOMIC DNA]</scope>
    <source>
        <strain evidence="1">AS04akNAM_66</strain>
    </source>
</reference>
<protein>
    <recommendedName>
        <fullName evidence="3">Glycosyltransferase family 8 protein</fullName>
    </recommendedName>
</protein>
<evidence type="ECO:0008006" key="3">
    <source>
        <dbReference type="Google" id="ProtNLM"/>
    </source>
</evidence>
<comment type="caution">
    <text evidence="1">The sequence shown here is derived from an EMBL/GenBank/DDBJ whole genome shotgun (WGS) entry which is preliminary data.</text>
</comment>
<name>A0A7V6PAS2_9HYPH</name>
<organism evidence="1 2">
    <name type="scientific">Brucella intermedia</name>
    <dbReference type="NCBI Taxonomy" id="94625"/>
    <lineage>
        <taxon>Bacteria</taxon>
        <taxon>Pseudomonadati</taxon>
        <taxon>Pseudomonadota</taxon>
        <taxon>Alphaproteobacteria</taxon>
        <taxon>Hyphomicrobiales</taxon>
        <taxon>Brucellaceae</taxon>
        <taxon>Brucella/Ochrobactrum group</taxon>
        <taxon>Brucella</taxon>
    </lineage>
</organism>
<dbReference type="Proteomes" id="UP000551563">
    <property type="component" value="Unassembled WGS sequence"/>
</dbReference>
<proteinExistence type="predicted"/>
<evidence type="ECO:0000313" key="2">
    <source>
        <dbReference type="Proteomes" id="UP000551563"/>
    </source>
</evidence>